<proteinExistence type="predicted"/>
<dbReference type="EMBL" id="LT629750">
    <property type="protein sequence ID" value="SDS82475.1"/>
    <property type="molecule type" value="Genomic_DNA"/>
</dbReference>
<dbReference type="RefSeq" id="WP_146688051.1">
    <property type="nucleotide sequence ID" value="NZ_LT629750.1"/>
</dbReference>
<accession>A0A1H1VCL2</accession>
<dbReference type="Gene3D" id="3.50.50.60">
    <property type="entry name" value="FAD/NAD(P)-binding domain"/>
    <property type="match status" value="2"/>
</dbReference>
<dbReference type="Proteomes" id="UP000243904">
    <property type="component" value="Chromosome I"/>
</dbReference>
<dbReference type="PANTHER" id="PTHR37417">
    <property type="entry name" value="67 KDA MYOSIN-CROSS-REACTIVE ANTIGEN FAMILY PROTEIN (AFU_ORTHOLOGUE AFUA_5G09970)"/>
    <property type="match status" value="1"/>
</dbReference>
<dbReference type="InterPro" id="IPR036188">
    <property type="entry name" value="FAD/NAD-bd_sf"/>
</dbReference>
<dbReference type="SUPFAM" id="SSF51905">
    <property type="entry name" value="FAD/NAD(P)-binding domain"/>
    <property type="match status" value="1"/>
</dbReference>
<evidence type="ECO:0000313" key="2">
    <source>
        <dbReference type="Proteomes" id="UP000243904"/>
    </source>
</evidence>
<dbReference type="AlphaFoldDB" id="A0A1H1VCL2"/>
<dbReference type="Gene3D" id="3.30.9.80">
    <property type="match status" value="1"/>
</dbReference>
<dbReference type="GO" id="GO:0071949">
    <property type="term" value="F:FAD binding"/>
    <property type="evidence" value="ECO:0007669"/>
    <property type="project" value="InterPro"/>
</dbReference>
<dbReference type="NCBIfam" id="NF010584">
    <property type="entry name" value="PRK13977.1"/>
    <property type="match status" value="1"/>
</dbReference>
<protein>
    <submittedName>
        <fullName evidence="1">Oleate hydratase</fullName>
    </submittedName>
</protein>
<dbReference type="PANTHER" id="PTHR37417:SF2">
    <property type="entry name" value="67 KDA MYOSIN-CROSS-REACTIVE ANTIGEN FAMILY PROTEIN (AFU_ORTHOLOGUE AFUA_5G09970)"/>
    <property type="match status" value="1"/>
</dbReference>
<dbReference type="Pfam" id="PF06100">
    <property type="entry name" value="MCRA"/>
    <property type="match status" value="1"/>
</dbReference>
<organism evidence="1 2">
    <name type="scientific">Bradyrhizobium canariense</name>
    <dbReference type="NCBI Taxonomy" id="255045"/>
    <lineage>
        <taxon>Bacteria</taxon>
        <taxon>Pseudomonadati</taxon>
        <taxon>Pseudomonadota</taxon>
        <taxon>Alphaproteobacteria</taxon>
        <taxon>Hyphomicrobiales</taxon>
        <taxon>Nitrobacteraceae</taxon>
        <taxon>Bradyrhizobium</taxon>
    </lineage>
</organism>
<evidence type="ECO:0000313" key="1">
    <source>
        <dbReference type="EMBL" id="SDS82475.1"/>
    </source>
</evidence>
<sequence>MTKAVHAAQHVTIEPKNADRKAYLVGGGIGSLAVAAFMIRDGGVPGRNITIYEAMPVLGGSLDGGGGAAEGYTLRGGRMLTTDNYECTWGLFKSIASLASPGKTVFEETIEFNERNVSHAKARLVDRNGAKVDVTSMGFSMQDRIELVRLSEAGEDALGASRITDWLSPPFFETKFWYMWSTTFAFQPWHSAVEFKRYLHRFMLEFSRIETLAGVKRTVYNQFDSLVRPLASWLVEQGVNVLTGCTVTDFGLKTEKGLTAINVIHYAMGGESETIAVCDDDLVFFQNGSMTDASSFGSMTSAPKRLTKNDSQGWALWEKLADGRPEFGNPAAFNTSIAESYWESFTVTLNSSVFFDKMEVFTGNKAGTGGLVTFKDSAWLMSVVLAHQPHFANQPAGVQVFWGYALHPDRIGDFVPKSMSDCTGKDILQELCGHLNFDLDAVASAICIPCRMPYITSMFMPRALGDRPPPVPKSSKNFAFVSQFVEIPEDVVFTVEYSVRAAQMAVYQLLNIEREVPPILHHDRSIKVKLDALIKAFK</sequence>
<reference evidence="2" key="1">
    <citation type="submission" date="2016-10" db="EMBL/GenBank/DDBJ databases">
        <authorList>
            <person name="Varghese N."/>
            <person name="Submissions S."/>
        </authorList>
    </citation>
    <scope>NUCLEOTIDE SEQUENCE [LARGE SCALE GENOMIC DNA]</scope>
    <source>
        <strain evidence="2">GAS369</strain>
    </source>
</reference>
<gene>
    <name evidence="1" type="ORF">SAMN05444158_3348</name>
</gene>
<dbReference type="InterPro" id="IPR010354">
    <property type="entry name" value="Oleate_hydratase"/>
</dbReference>
<name>A0A1H1VCL2_9BRAD</name>
<dbReference type="GO" id="GO:0006631">
    <property type="term" value="P:fatty acid metabolic process"/>
    <property type="evidence" value="ECO:0007669"/>
    <property type="project" value="InterPro"/>
</dbReference>
<dbReference type="GO" id="GO:0050151">
    <property type="term" value="F:oleate hydratase activity"/>
    <property type="evidence" value="ECO:0007669"/>
    <property type="project" value="InterPro"/>
</dbReference>
<keyword evidence="2" id="KW-1185">Reference proteome</keyword>